<organism evidence="2 3">
    <name type="scientific">Caerostris extrusa</name>
    <name type="common">Bark spider</name>
    <name type="synonym">Caerostris bankana</name>
    <dbReference type="NCBI Taxonomy" id="172846"/>
    <lineage>
        <taxon>Eukaryota</taxon>
        <taxon>Metazoa</taxon>
        <taxon>Ecdysozoa</taxon>
        <taxon>Arthropoda</taxon>
        <taxon>Chelicerata</taxon>
        <taxon>Arachnida</taxon>
        <taxon>Araneae</taxon>
        <taxon>Araneomorphae</taxon>
        <taxon>Entelegynae</taxon>
        <taxon>Araneoidea</taxon>
        <taxon>Araneidae</taxon>
        <taxon>Caerostris</taxon>
    </lineage>
</organism>
<evidence type="ECO:0000313" key="2">
    <source>
        <dbReference type="EMBL" id="GIX73438.1"/>
    </source>
</evidence>
<comment type="caution">
    <text evidence="2">The sequence shown here is derived from an EMBL/GenBank/DDBJ whole genome shotgun (WGS) entry which is preliminary data.</text>
</comment>
<keyword evidence="3" id="KW-1185">Reference proteome</keyword>
<sequence length="274" mass="31800">MTIDDFEDKSCDDTDLFLEKTFFVNKYYKPKKFSSMHERSYLQNFSKNFTVNDLQKMFENFDVSISKHTLKQVLNNFDVLNNSEDINYDNFLKALKWELLFNEISNTKSSKCLCNNANIKCPSGDTMENFKTVASVIGDHKIMKSMFLSLERKFLKLISTKAPLKAAGLPTYRNDLRKPKLKSLADVNEYGDVRNISSVVQPNVFEKYGIYEDDLGTLKSKDEIRLILLRSGICFNEETFNRVWENVNLKGKANIGDFWNALKHLCLTENSLFF</sequence>
<dbReference type="SUPFAM" id="SSF47473">
    <property type="entry name" value="EF-hand"/>
    <property type="match status" value="1"/>
</dbReference>
<proteinExistence type="predicted"/>
<dbReference type="InterPro" id="IPR011992">
    <property type="entry name" value="EF-hand-dom_pair"/>
</dbReference>
<evidence type="ECO:0000259" key="1">
    <source>
        <dbReference type="Pfam" id="PF25325"/>
    </source>
</evidence>
<dbReference type="InterPro" id="IPR057428">
    <property type="entry name" value="EFHB_EF-hand_C"/>
</dbReference>
<accession>A0AAV4MM54</accession>
<protein>
    <recommendedName>
        <fullName evidence="1">EFHB C-terminal EF-hand domain-containing protein</fullName>
    </recommendedName>
</protein>
<dbReference type="AlphaFoldDB" id="A0AAV4MM54"/>
<dbReference type="Proteomes" id="UP001054945">
    <property type="component" value="Unassembled WGS sequence"/>
</dbReference>
<name>A0AAV4MM54_CAEEX</name>
<dbReference type="EMBL" id="BPLR01019954">
    <property type="protein sequence ID" value="GIX73438.1"/>
    <property type="molecule type" value="Genomic_DNA"/>
</dbReference>
<gene>
    <name evidence="2" type="primary">AVEN_162836_1</name>
    <name evidence="2" type="ORF">CEXT_89441</name>
</gene>
<dbReference type="Pfam" id="PF25325">
    <property type="entry name" value="EF-hand_EFHB_C"/>
    <property type="match status" value="1"/>
</dbReference>
<reference evidence="2 3" key="1">
    <citation type="submission" date="2021-06" db="EMBL/GenBank/DDBJ databases">
        <title>Caerostris extrusa draft genome.</title>
        <authorList>
            <person name="Kono N."/>
            <person name="Arakawa K."/>
        </authorList>
    </citation>
    <scope>NUCLEOTIDE SEQUENCE [LARGE SCALE GENOMIC DNA]</scope>
</reference>
<evidence type="ECO:0000313" key="3">
    <source>
        <dbReference type="Proteomes" id="UP001054945"/>
    </source>
</evidence>
<feature type="domain" description="EFHB C-terminal EF-hand" evidence="1">
    <location>
        <begin position="198"/>
        <end position="265"/>
    </location>
</feature>